<gene>
    <name evidence="1" type="ORF">GWI33_011854</name>
</gene>
<organism evidence="1 2">
    <name type="scientific">Rhynchophorus ferrugineus</name>
    <name type="common">Red palm weevil</name>
    <name type="synonym">Curculio ferrugineus</name>
    <dbReference type="NCBI Taxonomy" id="354439"/>
    <lineage>
        <taxon>Eukaryota</taxon>
        <taxon>Metazoa</taxon>
        <taxon>Ecdysozoa</taxon>
        <taxon>Arthropoda</taxon>
        <taxon>Hexapoda</taxon>
        <taxon>Insecta</taxon>
        <taxon>Pterygota</taxon>
        <taxon>Neoptera</taxon>
        <taxon>Endopterygota</taxon>
        <taxon>Coleoptera</taxon>
        <taxon>Polyphaga</taxon>
        <taxon>Cucujiformia</taxon>
        <taxon>Curculionidae</taxon>
        <taxon>Dryophthorinae</taxon>
        <taxon>Rhynchophorus</taxon>
    </lineage>
</organism>
<accession>A0A834ICA9</accession>
<reference evidence="1" key="1">
    <citation type="submission" date="2020-08" db="EMBL/GenBank/DDBJ databases">
        <title>Genome sequencing and assembly of the red palm weevil Rhynchophorus ferrugineus.</title>
        <authorList>
            <person name="Dias G.B."/>
            <person name="Bergman C.M."/>
            <person name="Manee M."/>
        </authorList>
    </citation>
    <scope>NUCLEOTIDE SEQUENCE</scope>
    <source>
        <strain evidence="1">AA-2017</strain>
        <tissue evidence="1">Whole larva</tissue>
    </source>
</reference>
<evidence type="ECO:0000313" key="1">
    <source>
        <dbReference type="EMBL" id="KAF7275335.1"/>
    </source>
</evidence>
<dbReference type="AlphaFoldDB" id="A0A834ICA9"/>
<sequence>MKDSFIIRLSKGKERWERRERLKHCKCAVMCPGRAFWKQQSRRNDTRLDSASLHKYETKLGVAFVIFRGVGGIIYSRKVSVCVVPRFSVMNSGRSLMDAGYGWVKVTGLN</sequence>
<proteinExistence type="predicted"/>
<comment type="caution">
    <text evidence="1">The sequence shown here is derived from an EMBL/GenBank/DDBJ whole genome shotgun (WGS) entry which is preliminary data.</text>
</comment>
<dbReference type="Proteomes" id="UP000625711">
    <property type="component" value="Unassembled WGS sequence"/>
</dbReference>
<protein>
    <submittedName>
        <fullName evidence="1">Uncharacterized protein</fullName>
    </submittedName>
</protein>
<evidence type="ECO:0000313" key="2">
    <source>
        <dbReference type="Proteomes" id="UP000625711"/>
    </source>
</evidence>
<dbReference type="EMBL" id="JAACXV010010762">
    <property type="protein sequence ID" value="KAF7275335.1"/>
    <property type="molecule type" value="Genomic_DNA"/>
</dbReference>
<name>A0A834ICA9_RHYFE</name>
<keyword evidence="2" id="KW-1185">Reference proteome</keyword>